<keyword evidence="11" id="KW-1185">Reference proteome</keyword>
<evidence type="ECO:0000256" key="8">
    <source>
        <dbReference type="ARBA" id="ARBA00022691"/>
    </source>
</evidence>
<keyword evidence="5 9" id="KW-0963">Cytoplasm</keyword>
<protein>
    <recommendedName>
        <fullName evidence="4 9">Thiopurine S-methyltransferase</fullName>
        <ecNumber evidence="4 9">2.1.1.67</ecNumber>
    </recommendedName>
    <alternativeName>
        <fullName evidence="9">Thiopurine methyltransferase</fullName>
    </alternativeName>
</protein>
<dbReference type="GO" id="GO:0010038">
    <property type="term" value="P:response to metal ion"/>
    <property type="evidence" value="ECO:0007669"/>
    <property type="project" value="InterPro"/>
</dbReference>
<evidence type="ECO:0000256" key="5">
    <source>
        <dbReference type="ARBA" id="ARBA00022490"/>
    </source>
</evidence>
<evidence type="ECO:0000256" key="9">
    <source>
        <dbReference type="HAMAP-Rule" id="MF_00812"/>
    </source>
</evidence>
<feature type="binding site" evidence="9">
    <location>
        <position position="123"/>
    </location>
    <ligand>
        <name>S-adenosyl-L-methionine</name>
        <dbReference type="ChEBI" id="CHEBI:59789"/>
    </ligand>
</feature>
<evidence type="ECO:0000313" key="11">
    <source>
        <dbReference type="Proteomes" id="UP000596063"/>
    </source>
</evidence>
<dbReference type="SUPFAM" id="SSF53335">
    <property type="entry name" value="S-adenosyl-L-methionine-dependent methyltransferases"/>
    <property type="match status" value="1"/>
</dbReference>
<dbReference type="AlphaFoldDB" id="A0A7T4R0W8"/>
<dbReference type="PANTHER" id="PTHR10259">
    <property type="entry name" value="THIOPURINE S-METHYLTRANSFERASE"/>
    <property type="match status" value="1"/>
</dbReference>
<dbReference type="KEGG" id="snan:I6N98_18275"/>
<dbReference type="Gene3D" id="3.40.50.150">
    <property type="entry name" value="Vaccinia Virus protein VP39"/>
    <property type="match status" value="1"/>
</dbReference>
<dbReference type="GO" id="GO:0008119">
    <property type="term" value="F:thiopurine S-methyltransferase activity"/>
    <property type="evidence" value="ECO:0007669"/>
    <property type="project" value="UniProtKB-UniRule"/>
</dbReference>
<evidence type="ECO:0000256" key="4">
    <source>
        <dbReference type="ARBA" id="ARBA00011905"/>
    </source>
</evidence>
<dbReference type="GO" id="GO:0032259">
    <property type="term" value="P:methylation"/>
    <property type="evidence" value="ECO:0007669"/>
    <property type="project" value="UniProtKB-KW"/>
</dbReference>
<proteinExistence type="inferred from homology"/>
<keyword evidence="7 9" id="KW-0808">Transferase</keyword>
<feature type="binding site" evidence="9">
    <location>
        <position position="10"/>
    </location>
    <ligand>
        <name>S-adenosyl-L-methionine</name>
        <dbReference type="ChEBI" id="CHEBI:59789"/>
    </ligand>
</feature>
<dbReference type="PANTHER" id="PTHR10259:SF11">
    <property type="entry name" value="THIOPURINE S-METHYLTRANSFERASE"/>
    <property type="match status" value="1"/>
</dbReference>
<organism evidence="10 11">
    <name type="scientific">Spongiibacter nanhainus</name>
    <dbReference type="NCBI Taxonomy" id="2794344"/>
    <lineage>
        <taxon>Bacteria</taxon>
        <taxon>Pseudomonadati</taxon>
        <taxon>Pseudomonadota</taxon>
        <taxon>Gammaproteobacteria</taxon>
        <taxon>Cellvibrionales</taxon>
        <taxon>Spongiibacteraceae</taxon>
        <taxon>Spongiibacter</taxon>
    </lineage>
</organism>
<feature type="binding site" evidence="9">
    <location>
        <position position="66"/>
    </location>
    <ligand>
        <name>S-adenosyl-L-methionine</name>
        <dbReference type="ChEBI" id="CHEBI:59789"/>
    </ligand>
</feature>
<dbReference type="InterPro" id="IPR029063">
    <property type="entry name" value="SAM-dependent_MTases_sf"/>
</dbReference>
<evidence type="ECO:0000256" key="6">
    <source>
        <dbReference type="ARBA" id="ARBA00022603"/>
    </source>
</evidence>
<dbReference type="EMBL" id="CP066167">
    <property type="protein sequence ID" value="QQD18254.1"/>
    <property type="molecule type" value="Genomic_DNA"/>
</dbReference>
<sequence length="210" mass="23582">MDPEFWHARWAAGEIGFHEGEANPLLQRYLSRLELAPNSRIFVPLCGKTRDIAWLRQQGHRVVGAELNQSAVEALFAEMGIVPEIRSLGELKHYRGPGLDIYQGDIFALDKATLGAVDAIYDRAALVALPEPLRRQYLQHLRVISDSAPKLLITFAYDQSQMDGPPFSIPEQAVTRYYSDHYRTTLLESRPVAGGLKGQVDAQEAIWLLN</sequence>
<dbReference type="Pfam" id="PF05724">
    <property type="entry name" value="TPMT"/>
    <property type="match status" value="1"/>
</dbReference>
<dbReference type="InterPro" id="IPR008854">
    <property type="entry name" value="TPMT"/>
</dbReference>
<dbReference type="EC" id="2.1.1.67" evidence="4 9"/>
<accession>A0A7T4R0W8</accession>
<reference evidence="10 11" key="1">
    <citation type="submission" date="2020-12" db="EMBL/GenBank/DDBJ databases">
        <authorList>
            <person name="Shan Y."/>
        </authorList>
    </citation>
    <scope>NUCLEOTIDE SEQUENCE [LARGE SCALE GENOMIC DNA]</scope>
    <source>
        <strain evidence="11">csc3.9</strain>
    </source>
</reference>
<dbReference type="InterPro" id="IPR022474">
    <property type="entry name" value="Thiopur_S-MeTfrase_Se/Te_detox"/>
</dbReference>
<dbReference type="NCBIfam" id="NF009732">
    <property type="entry name" value="PRK13255.1"/>
    <property type="match status" value="1"/>
</dbReference>
<dbReference type="PROSITE" id="PS51585">
    <property type="entry name" value="SAM_MT_TPMT"/>
    <property type="match status" value="1"/>
</dbReference>
<dbReference type="Proteomes" id="UP000596063">
    <property type="component" value="Chromosome"/>
</dbReference>
<feature type="binding site" evidence="9">
    <location>
        <position position="45"/>
    </location>
    <ligand>
        <name>S-adenosyl-L-methionine</name>
        <dbReference type="ChEBI" id="CHEBI:59789"/>
    </ligand>
</feature>
<keyword evidence="8 9" id="KW-0949">S-adenosyl-L-methionine</keyword>
<dbReference type="InterPro" id="IPR025835">
    <property type="entry name" value="Thiopurine_S-MeTrfase"/>
</dbReference>
<comment type="subcellular location">
    <subcellularLocation>
        <location evidence="2 9">Cytoplasm</location>
    </subcellularLocation>
</comment>
<dbReference type="GO" id="GO:0005737">
    <property type="term" value="C:cytoplasm"/>
    <property type="evidence" value="ECO:0007669"/>
    <property type="project" value="UniProtKB-SubCell"/>
</dbReference>
<name>A0A7T4R0W8_9GAMM</name>
<dbReference type="FunFam" id="3.40.50.150:FF:000101">
    <property type="entry name" value="Thiopurine S-methyltransferase"/>
    <property type="match status" value="1"/>
</dbReference>
<gene>
    <name evidence="10" type="primary">tmpT</name>
    <name evidence="9" type="synonym">tpm</name>
    <name evidence="10" type="ORF">I6N98_18275</name>
</gene>
<evidence type="ECO:0000256" key="3">
    <source>
        <dbReference type="ARBA" id="ARBA00008145"/>
    </source>
</evidence>
<evidence type="ECO:0000256" key="1">
    <source>
        <dbReference type="ARBA" id="ARBA00000903"/>
    </source>
</evidence>
<keyword evidence="6 9" id="KW-0489">Methyltransferase</keyword>
<comment type="similarity">
    <text evidence="3 9">Belongs to the class I-like SAM-binding methyltransferase superfamily. TPMT family.</text>
</comment>
<evidence type="ECO:0000313" key="10">
    <source>
        <dbReference type="EMBL" id="QQD18254.1"/>
    </source>
</evidence>
<dbReference type="HAMAP" id="MF_00812">
    <property type="entry name" value="Thiopur_methtran"/>
    <property type="match status" value="1"/>
</dbReference>
<dbReference type="PIRSF" id="PIRSF023956">
    <property type="entry name" value="Thiopurine_S-methyltransferase"/>
    <property type="match status" value="1"/>
</dbReference>
<evidence type="ECO:0000256" key="2">
    <source>
        <dbReference type="ARBA" id="ARBA00004496"/>
    </source>
</evidence>
<dbReference type="NCBIfam" id="TIGR03840">
    <property type="entry name" value="TMPT_Se_Te"/>
    <property type="match status" value="1"/>
</dbReference>
<evidence type="ECO:0000256" key="7">
    <source>
        <dbReference type="ARBA" id="ARBA00022679"/>
    </source>
</evidence>
<comment type="catalytic activity">
    <reaction evidence="1 9">
        <text>S-adenosyl-L-methionine + a thiopurine = S-adenosyl-L-homocysteine + a thiopurine S-methylether.</text>
        <dbReference type="EC" id="2.1.1.67"/>
    </reaction>
</comment>
<dbReference type="RefSeq" id="WP_198569752.1">
    <property type="nucleotide sequence ID" value="NZ_CP066167.1"/>
</dbReference>